<proteinExistence type="predicted"/>
<accession>K0PKV6</accession>
<reference evidence="2 3" key="1">
    <citation type="journal article" date="2013" name="Genome Announc.">
        <title>Draft Genome Sequence of Rhizobium mesoamericanum STM3625, a Nitrogen-Fixing Symbiont of Mimosa pudica Isolated in French Guiana (South America).</title>
        <authorList>
            <person name="Moulin L."/>
            <person name="Mornico D."/>
            <person name="Melkonian R."/>
            <person name="Klonowska A."/>
        </authorList>
    </citation>
    <scope>NUCLEOTIDE SEQUENCE [LARGE SCALE GENOMIC DNA]</scope>
    <source>
        <strain evidence="2 3">STM3625</strain>
    </source>
</reference>
<name>K0PKV6_9HYPH</name>
<sequence length="134" mass="15053">MLKAEIKSLRSRAEKAEAERDSLQQQVYGLMEKVEALSPHETCGCSWDGPNDLCMHHSPKLARAEATCEKLAAALDPLRQGISASEWHNINGERMKRILVAETAIERIDEALSLAKLAEKQKRENEREDGDAER</sequence>
<protein>
    <submittedName>
        <fullName evidence="2">Uncharacterized protein</fullName>
    </submittedName>
</protein>
<dbReference type="Proteomes" id="UP000009319">
    <property type="component" value="Unassembled WGS sequence"/>
</dbReference>
<evidence type="ECO:0000313" key="2">
    <source>
        <dbReference type="EMBL" id="CCM77086.1"/>
    </source>
</evidence>
<keyword evidence="1" id="KW-0175">Coiled coil</keyword>
<dbReference type="STRING" id="1211777.BN77_4132"/>
<dbReference type="HOGENOM" id="CLU_1894530_0_0_5"/>
<feature type="coiled-coil region" evidence="1">
    <location>
        <begin position="6"/>
        <end position="33"/>
    </location>
</feature>
<evidence type="ECO:0000313" key="3">
    <source>
        <dbReference type="Proteomes" id="UP000009319"/>
    </source>
</evidence>
<organism evidence="2 3">
    <name type="scientific">Rhizobium mesoamericanum STM3625</name>
    <dbReference type="NCBI Taxonomy" id="1211777"/>
    <lineage>
        <taxon>Bacteria</taxon>
        <taxon>Pseudomonadati</taxon>
        <taxon>Pseudomonadota</taxon>
        <taxon>Alphaproteobacteria</taxon>
        <taxon>Hyphomicrobiales</taxon>
        <taxon>Rhizobiaceae</taxon>
        <taxon>Rhizobium/Agrobacterium group</taxon>
        <taxon>Rhizobium</taxon>
    </lineage>
</organism>
<keyword evidence="3" id="KW-1185">Reference proteome</keyword>
<feature type="coiled-coil region" evidence="1">
    <location>
        <begin position="101"/>
        <end position="128"/>
    </location>
</feature>
<dbReference type="EMBL" id="CANI01000028">
    <property type="protein sequence ID" value="CCM77086.1"/>
    <property type="molecule type" value="Genomic_DNA"/>
</dbReference>
<evidence type="ECO:0000256" key="1">
    <source>
        <dbReference type="SAM" id="Coils"/>
    </source>
</evidence>
<dbReference type="AlphaFoldDB" id="K0PKV6"/>
<gene>
    <name evidence="2" type="ORF">BN77_4132</name>
</gene>
<comment type="caution">
    <text evidence="2">The sequence shown here is derived from an EMBL/GenBank/DDBJ whole genome shotgun (WGS) entry which is preliminary data.</text>
</comment>